<reference evidence="2 3" key="1">
    <citation type="submission" date="2022-05" db="EMBL/GenBank/DDBJ databases">
        <authorList>
            <consortium name="Genoscope - CEA"/>
            <person name="William W."/>
        </authorList>
    </citation>
    <scope>NUCLEOTIDE SEQUENCE [LARGE SCALE GENOMIC DNA]</scope>
</reference>
<evidence type="ECO:0000256" key="1">
    <source>
        <dbReference type="SAM" id="MobiDB-lite"/>
    </source>
</evidence>
<comment type="caution">
    <text evidence="2">The sequence shown here is derived from an EMBL/GenBank/DDBJ whole genome shotgun (WGS) entry which is preliminary data.</text>
</comment>
<sequence length="242" mass="27597">APQSYTRKGNEARAKLQPRRRNATHRKYSKLEDHLILKAVELKGRDWRTVLAFLKSNWEVLGEEGKIYRDCDIGEKSLQERLRKRASALLNKVKDKPSDEVTNIDDEYHTVDDLLKRAECQPESDESSGTSDEIEQTLGKIRRRDELHRLDAAELPEGGLDASSVADIIKKKSKAKDKEERKRKRKRKRLQSPTSTVGDKLDRLLDQLPKFLSTANQAAEAHVKALGKWETKIGLLSSSDTD</sequence>
<feature type="region of interest" description="Disordered" evidence="1">
    <location>
        <begin position="171"/>
        <end position="201"/>
    </location>
</feature>
<dbReference type="EMBL" id="CALNXI010000008">
    <property type="protein sequence ID" value="CAH3014329.1"/>
    <property type="molecule type" value="Genomic_DNA"/>
</dbReference>
<protein>
    <submittedName>
        <fullName evidence="2">Uncharacterized protein</fullName>
    </submittedName>
</protein>
<evidence type="ECO:0000313" key="3">
    <source>
        <dbReference type="Proteomes" id="UP001159427"/>
    </source>
</evidence>
<gene>
    <name evidence="2" type="ORF">PEVE_00041728</name>
</gene>
<feature type="region of interest" description="Disordered" evidence="1">
    <location>
        <begin position="1"/>
        <end position="25"/>
    </location>
</feature>
<dbReference type="Proteomes" id="UP001159427">
    <property type="component" value="Unassembled WGS sequence"/>
</dbReference>
<keyword evidence="3" id="KW-1185">Reference proteome</keyword>
<accession>A0ABN8LH93</accession>
<evidence type="ECO:0000313" key="2">
    <source>
        <dbReference type="EMBL" id="CAH3014329.1"/>
    </source>
</evidence>
<feature type="non-terminal residue" evidence="2">
    <location>
        <position position="1"/>
    </location>
</feature>
<feature type="compositionally biased region" description="Basic residues" evidence="1">
    <location>
        <begin position="171"/>
        <end position="190"/>
    </location>
</feature>
<feature type="compositionally biased region" description="Basic residues" evidence="1">
    <location>
        <begin position="16"/>
        <end position="25"/>
    </location>
</feature>
<proteinExistence type="predicted"/>
<name>A0ABN8LH93_9CNID</name>
<organism evidence="2 3">
    <name type="scientific">Porites evermanni</name>
    <dbReference type="NCBI Taxonomy" id="104178"/>
    <lineage>
        <taxon>Eukaryota</taxon>
        <taxon>Metazoa</taxon>
        <taxon>Cnidaria</taxon>
        <taxon>Anthozoa</taxon>
        <taxon>Hexacorallia</taxon>
        <taxon>Scleractinia</taxon>
        <taxon>Fungiina</taxon>
        <taxon>Poritidae</taxon>
        <taxon>Porites</taxon>
    </lineage>
</organism>